<proteinExistence type="predicted"/>
<sequence>MKPIPRRLFLKNAGIAIGLPLLDSMLPTGCLGAAPAASPRRIVCIGVPFGFDPTAFVPVAAGRDYVLPSHLAHLAAYRDDFTVISGLSHPNTGGGGHKAEAVMLTGAPYPDYSHNLKNTISVDQAFAAKLRGETRYESFALTTQGQSLSVTANGVSIPAIGSPSAVFKKLFLAATPAEMDAELRRIDEGRSMLDFVSDRAKNLNRQISGADRQRVDEYFESVRDVERQLKMTREWVNRPKPPAIGGEPKDIGDNQQQQAKFRLMIDMIHLALVTDSTRAISLMTFGMHHDLSHHGKEPKKLAACRQVEVELMLAFGGLLGKLKNAKEGGSTLLDSTMVMMTSNLRDGNTHWTYNLPVILAGGGFRHGQHLAFNRSYLDEVSQELKPAPETKIKSEKKIPLMGQDQQPLCNLYTSMLQRGGVEIERFSSATGSLNGLV</sequence>
<keyword evidence="2" id="KW-1185">Reference proteome</keyword>
<accession>A0A517Y3Z9</accession>
<reference evidence="1 2" key="1">
    <citation type="submission" date="2019-02" db="EMBL/GenBank/DDBJ databases">
        <title>Deep-cultivation of Planctomycetes and their phenomic and genomic characterization uncovers novel biology.</title>
        <authorList>
            <person name="Wiegand S."/>
            <person name="Jogler M."/>
            <person name="Boedeker C."/>
            <person name="Pinto D."/>
            <person name="Vollmers J."/>
            <person name="Rivas-Marin E."/>
            <person name="Kohn T."/>
            <person name="Peeters S.H."/>
            <person name="Heuer A."/>
            <person name="Rast P."/>
            <person name="Oberbeckmann S."/>
            <person name="Bunk B."/>
            <person name="Jeske O."/>
            <person name="Meyerdierks A."/>
            <person name="Storesund J.E."/>
            <person name="Kallscheuer N."/>
            <person name="Luecker S."/>
            <person name="Lage O.M."/>
            <person name="Pohl T."/>
            <person name="Merkel B.J."/>
            <person name="Hornburger P."/>
            <person name="Mueller R.-W."/>
            <person name="Bruemmer F."/>
            <person name="Labrenz M."/>
            <person name="Spormann A.M."/>
            <person name="Op den Camp H."/>
            <person name="Overmann J."/>
            <person name="Amann R."/>
            <person name="Jetten M.S.M."/>
            <person name="Mascher T."/>
            <person name="Medema M.H."/>
            <person name="Devos D.P."/>
            <person name="Kaster A.-K."/>
            <person name="Ovreas L."/>
            <person name="Rohde M."/>
            <person name="Galperin M.Y."/>
            <person name="Jogler C."/>
        </authorList>
    </citation>
    <scope>NUCLEOTIDE SEQUENCE [LARGE SCALE GENOMIC DNA]</scope>
    <source>
        <strain evidence="1 2">ETA_A8</strain>
    </source>
</reference>
<dbReference type="RefSeq" id="WP_145083085.1">
    <property type="nucleotide sequence ID" value="NZ_CP036274.1"/>
</dbReference>
<dbReference type="PROSITE" id="PS51318">
    <property type="entry name" value="TAT"/>
    <property type="match status" value="1"/>
</dbReference>
<evidence type="ECO:0000313" key="2">
    <source>
        <dbReference type="Proteomes" id="UP000315017"/>
    </source>
</evidence>
<dbReference type="EMBL" id="CP036274">
    <property type="protein sequence ID" value="QDU24964.1"/>
    <property type="molecule type" value="Genomic_DNA"/>
</dbReference>
<dbReference type="KEGG" id="aagg:ETAA8_00250"/>
<protein>
    <recommendedName>
        <fullName evidence="3">DUF1552 domain-containing protein</fullName>
    </recommendedName>
</protein>
<organism evidence="1 2">
    <name type="scientific">Anatilimnocola aggregata</name>
    <dbReference type="NCBI Taxonomy" id="2528021"/>
    <lineage>
        <taxon>Bacteria</taxon>
        <taxon>Pseudomonadati</taxon>
        <taxon>Planctomycetota</taxon>
        <taxon>Planctomycetia</taxon>
        <taxon>Pirellulales</taxon>
        <taxon>Pirellulaceae</taxon>
        <taxon>Anatilimnocola</taxon>
    </lineage>
</organism>
<dbReference type="Pfam" id="PF07586">
    <property type="entry name" value="HXXSHH"/>
    <property type="match status" value="1"/>
</dbReference>
<dbReference type="InterPro" id="IPR011447">
    <property type="entry name" value="DUF1552"/>
</dbReference>
<evidence type="ECO:0000313" key="1">
    <source>
        <dbReference type="EMBL" id="QDU24964.1"/>
    </source>
</evidence>
<gene>
    <name evidence="1" type="ORF">ETAA8_00250</name>
</gene>
<dbReference type="OrthoDB" id="244238at2"/>
<name>A0A517Y3Z9_9BACT</name>
<dbReference type="Proteomes" id="UP000315017">
    <property type="component" value="Chromosome"/>
</dbReference>
<dbReference type="InterPro" id="IPR006311">
    <property type="entry name" value="TAT_signal"/>
</dbReference>
<evidence type="ECO:0008006" key="3">
    <source>
        <dbReference type="Google" id="ProtNLM"/>
    </source>
</evidence>
<dbReference type="AlphaFoldDB" id="A0A517Y3Z9"/>